<dbReference type="OrthoDB" id="8537459at2"/>
<keyword evidence="4" id="KW-1185">Reference proteome</keyword>
<dbReference type="RefSeq" id="WP_091472269.1">
    <property type="nucleotide sequence ID" value="NZ_FNFX01000004.1"/>
</dbReference>
<feature type="region of interest" description="Disordered" evidence="1">
    <location>
        <begin position="18"/>
        <end position="125"/>
    </location>
</feature>
<reference evidence="4" key="1">
    <citation type="submission" date="2016-10" db="EMBL/GenBank/DDBJ databases">
        <authorList>
            <person name="Varghese N."/>
            <person name="Submissions S."/>
        </authorList>
    </citation>
    <scope>NUCLEOTIDE SEQUENCE [LARGE SCALE GENOMIC DNA]</scope>
    <source>
        <strain evidence="4">CBMB127</strain>
    </source>
</reference>
<feature type="chain" id="PRO_5011529452" evidence="2">
    <location>
        <begin position="21"/>
        <end position="125"/>
    </location>
</feature>
<sequence length="125" mass="13588">MNKLLIALLLSAISMSSSYAAESKDDGATLGTSKSPQVERQQRYTDKGVTQSHQNGVPDAAGNLGNAESPQVKDQRDRTERDSADRPMQRYKNKVLRNKDEKAGSTKGNPAQPTEYESAPPATTH</sequence>
<evidence type="ECO:0000313" key="4">
    <source>
        <dbReference type="Proteomes" id="UP000198629"/>
    </source>
</evidence>
<gene>
    <name evidence="3" type="ORF">SAMN05192566_2295</name>
</gene>
<feature type="compositionally biased region" description="Polar residues" evidence="1">
    <location>
        <begin position="30"/>
        <end position="39"/>
    </location>
</feature>
<evidence type="ECO:0000313" key="3">
    <source>
        <dbReference type="EMBL" id="SDK73724.1"/>
    </source>
</evidence>
<accession>A0A1G9EC79</accession>
<feature type="compositionally biased region" description="Basic and acidic residues" evidence="1">
    <location>
        <begin position="71"/>
        <end position="88"/>
    </location>
</feature>
<dbReference type="STRING" id="492660.SAMN05192566_2295"/>
<evidence type="ECO:0000256" key="1">
    <source>
        <dbReference type="SAM" id="MobiDB-lite"/>
    </source>
</evidence>
<protein>
    <submittedName>
        <fullName evidence="3">Uncharacterized protein</fullName>
    </submittedName>
</protein>
<proteinExistence type="predicted"/>
<dbReference type="AlphaFoldDB" id="A0A1G9EC79"/>
<evidence type="ECO:0000256" key="2">
    <source>
        <dbReference type="SAM" id="SignalP"/>
    </source>
</evidence>
<dbReference type="Proteomes" id="UP000198629">
    <property type="component" value="Unassembled WGS sequence"/>
</dbReference>
<feature type="signal peptide" evidence="2">
    <location>
        <begin position="1"/>
        <end position="20"/>
    </location>
</feature>
<organism evidence="3 4">
    <name type="scientific">Methylophilus rhizosphaerae</name>
    <dbReference type="NCBI Taxonomy" id="492660"/>
    <lineage>
        <taxon>Bacteria</taxon>
        <taxon>Pseudomonadati</taxon>
        <taxon>Pseudomonadota</taxon>
        <taxon>Betaproteobacteria</taxon>
        <taxon>Nitrosomonadales</taxon>
        <taxon>Methylophilaceae</taxon>
        <taxon>Methylophilus</taxon>
    </lineage>
</organism>
<name>A0A1G9EC79_9PROT</name>
<keyword evidence="2" id="KW-0732">Signal</keyword>
<dbReference type="EMBL" id="FNFX01000004">
    <property type="protein sequence ID" value="SDK73724.1"/>
    <property type="molecule type" value="Genomic_DNA"/>
</dbReference>